<proteinExistence type="predicted"/>
<gene>
    <name evidence="1" type="ORF">KQX54_021635</name>
</gene>
<name>A0AAV7J9B9_COTGL</name>
<dbReference type="EMBL" id="JAHXZJ010000001">
    <property type="protein sequence ID" value="KAH0568937.1"/>
    <property type="molecule type" value="Genomic_DNA"/>
</dbReference>
<dbReference type="AlphaFoldDB" id="A0AAV7J9B9"/>
<reference evidence="1 2" key="1">
    <citation type="journal article" date="2021" name="J. Hered.">
        <title>A chromosome-level genome assembly of the parasitoid wasp, Cotesia glomerata (Hymenoptera: Braconidae).</title>
        <authorList>
            <person name="Pinto B.J."/>
            <person name="Weis J.J."/>
            <person name="Gamble T."/>
            <person name="Ode P.J."/>
            <person name="Paul R."/>
            <person name="Zaspel J.M."/>
        </authorList>
    </citation>
    <scope>NUCLEOTIDE SEQUENCE [LARGE SCALE GENOMIC DNA]</scope>
    <source>
        <strain evidence="1">CgM1</strain>
    </source>
</reference>
<organism evidence="1 2">
    <name type="scientific">Cotesia glomerata</name>
    <name type="common">Lepidopteran parasitic wasp</name>
    <name type="synonym">Apanteles glomeratus</name>
    <dbReference type="NCBI Taxonomy" id="32391"/>
    <lineage>
        <taxon>Eukaryota</taxon>
        <taxon>Metazoa</taxon>
        <taxon>Ecdysozoa</taxon>
        <taxon>Arthropoda</taxon>
        <taxon>Hexapoda</taxon>
        <taxon>Insecta</taxon>
        <taxon>Pterygota</taxon>
        <taxon>Neoptera</taxon>
        <taxon>Endopterygota</taxon>
        <taxon>Hymenoptera</taxon>
        <taxon>Apocrita</taxon>
        <taxon>Ichneumonoidea</taxon>
        <taxon>Braconidae</taxon>
        <taxon>Microgastrinae</taxon>
        <taxon>Cotesia</taxon>
    </lineage>
</organism>
<protein>
    <submittedName>
        <fullName evidence="1">Uncharacterized protein</fullName>
    </submittedName>
</protein>
<sequence>MDTDNWNSFSYSINGPLLSQRVPNTGSYDVMVDEHGDYTSATLYPMSDNIDFWQLAKDDSSMNKKAIENS</sequence>
<evidence type="ECO:0000313" key="2">
    <source>
        <dbReference type="Proteomes" id="UP000826195"/>
    </source>
</evidence>
<dbReference type="Proteomes" id="UP000826195">
    <property type="component" value="Unassembled WGS sequence"/>
</dbReference>
<accession>A0AAV7J9B9</accession>
<keyword evidence="2" id="KW-1185">Reference proteome</keyword>
<evidence type="ECO:0000313" key="1">
    <source>
        <dbReference type="EMBL" id="KAH0568937.1"/>
    </source>
</evidence>
<comment type="caution">
    <text evidence="1">The sequence shown here is derived from an EMBL/GenBank/DDBJ whole genome shotgun (WGS) entry which is preliminary data.</text>
</comment>